<evidence type="ECO:0000256" key="6">
    <source>
        <dbReference type="SAM" id="MobiDB-lite"/>
    </source>
</evidence>
<evidence type="ECO:0000256" key="2">
    <source>
        <dbReference type="ARBA" id="ARBA00022741"/>
    </source>
</evidence>
<dbReference type="GO" id="GO:0016020">
    <property type="term" value="C:membrane"/>
    <property type="evidence" value="ECO:0007669"/>
    <property type="project" value="TreeGrafter"/>
</dbReference>
<dbReference type="EMBL" id="QPEX01000046">
    <property type="protein sequence ID" value="RCS40540.1"/>
    <property type="molecule type" value="Genomic_DNA"/>
</dbReference>
<dbReference type="OrthoDB" id="6111975at2"/>
<gene>
    <name evidence="9" type="ORF">DTL42_24510</name>
</gene>
<feature type="domain" description="Protein kinase" evidence="8">
    <location>
        <begin position="46"/>
        <end position="291"/>
    </location>
</feature>
<evidence type="ECO:0000313" key="9">
    <source>
        <dbReference type="EMBL" id="RCS40540.1"/>
    </source>
</evidence>
<dbReference type="Gene3D" id="1.10.510.10">
    <property type="entry name" value="Transferase(Phosphotransferase) domain 1"/>
    <property type="match status" value="1"/>
</dbReference>
<feature type="transmembrane region" description="Helical" evidence="7">
    <location>
        <begin position="476"/>
        <end position="497"/>
    </location>
</feature>
<keyword evidence="7" id="KW-0812">Transmembrane</keyword>
<evidence type="ECO:0000256" key="5">
    <source>
        <dbReference type="PROSITE-ProRule" id="PRU10141"/>
    </source>
</evidence>
<dbReference type="AlphaFoldDB" id="A0A368KL49"/>
<keyword evidence="4 5" id="KW-0067">ATP-binding</keyword>
<keyword evidence="7" id="KW-1133">Transmembrane helix</keyword>
<dbReference type="SUPFAM" id="SSF56112">
    <property type="entry name" value="Protein kinase-like (PK-like)"/>
    <property type="match status" value="1"/>
</dbReference>
<feature type="transmembrane region" description="Helical" evidence="7">
    <location>
        <begin position="549"/>
        <end position="570"/>
    </location>
</feature>
<name>A0A368KL49_9BACT</name>
<dbReference type="GO" id="GO:0005829">
    <property type="term" value="C:cytosol"/>
    <property type="evidence" value="ECO:0007669"/>
    <property type="project" value="TreeGrafter"/>
</dbReference>
<feature type="transmembrane region" description="Helical" evidence="7">
    <location>
        <begin position="647"/>
        <end position="665"/>
    </location>
</feature>
<keyword evidence="1" id="KW-0808">Transferase</keyword>
<dbReference type="GO" id="GO:0005524">
    <property type="term" value="F:ATP binding"/>
    <property type="evidence" value="ECO:0007669"/>
    <property type="project" value="UniProtKB-UniRule"/>
</dbReference>
<evidence type="ECO:0000256" key="4">
    <source>
        <dbReference type="ARBA" id="ARBA00022840"/>
    </source>
</evidence>
<dbReference type="CDD" id="cd14014">
    <property type="entry name" value="STKc_PknB_like"/>
    <property type="match status" value="1"/>
</dbReference>
<feature type="transmembrane region" description="Helical" evidence="7">
    <location>
        <begin position="517"/>
        <end position="537"/>
    </location>
</feature>
<feature type="region of interest" description="Disordered" evidence="6">
    <location>
        <begin position="1"/>
        <end position="28"/>
    </location>
</feature>
<dbReference type="GO" id="GO:0005776">
    <property type="term" value="C:autophagosome"/>
    <property type="evidence" value="ECO:0007669"/>
    <property type="project" value="TreeGrafter"/>
</dbReference>
<dbReference type="InterPro" id="IPR017441">
    <property type="entry name" value="Protein_kinase_ATP_BS"/>
</dbReference>
<keyword evidence="2 5" id="KW-0547">Nucleotide-binding</keyword>
<feature type="transmembrane region" description="Helical" evidence="7">
    <location>
        <begin position="370"/>
        <end position="387"/>
    </location>
</feature>
<dbReference type="Proteomes" id="UP000253562">
    <property type="component" value="Unassembled WGS sequence"/>
</dbReference>
<dbReference type="PANTHER" id="PTHR24348">
    <property type="entry name" value="SERINE/THREONINE-PROTEIN KINASE UNC-51-RELATED"/>
    <property type="match status" value="1"/>
</dbReference>
<dbReference type="GO" id="GO:0000407">
    <property type="term" value="C:phagophore assembly site"/>
    <property type="evidence" value="ECO:0007669"/>
    <property type="project" value="TreeGrafter"/>
</dbReference>
<feature type="compositionally biased region" description="Polar residues" evidence="6">
    <location>
        <begin position="1"/>
        <end position="12"/>
    </location>
</feature>
<dbReference type="SMART" id="SM00220">
    <property type="entry name" value="S_TKc"/>
    <property type="match status" value="1"/>
</dbReference>
<feature type="compositionally biased region" description="Pro residues" evidence="6">
    <location>
        <begin position="309"/>
        <end position="325"/>
    </location>
</feature>
<dbReference type="PROSITE" id="PS50011">
    <property type="entry name" value="PROTEIN_KINASE_DOM"/>
    <property type="match status" value="1"/>
</dbReference>
<organism evidence="9 10">
    <name type="scientific">Bremerella cremea</name>
    <dbReference type="NCBI Taxonomy" id="1031537"/>
    <lineage>
        <taxon>Bacteria</taxon>
        <taxon>Pseudomonadati</taxon>
        <taxon>Planctomycetota</taxon>
        <taxon>Planctomycetia</taxon>
        <taxon>Pirellulales</taxon>
        <taxon>Pirellulaceae</taxon>
        <taxon>Bremerella</taxon>
    </lineage>
</organism>
<comment type="caution">
    <text evidence="9">The sequence shown here is derived from an EMBL/GenBank/DDBJ whole genome shotgun (WGS) entry which is preliminary data.</text>
</comment>
<dbReference type="GO" id="GO:0004674">
    <property type="term" value="F:protein serine/threonine kinase activity"/>
    <property type="evidence" value="ECO:0007669"/>
    <property type="project" value="UniProtKB-KW"/>
</dbReference>
<sequence length="690" mass="76331">MNQSAAAISPDNNPEDEEVGPAKLAKPKESPMRFTYKTGSTPLDGYTIKRGVGAGGFGEVYYATTDAGKEVALKHIQRNLDIEMRGAKHCLNLKHPHLVSLFDIRYDSEGEGWIVMEFVHGDCLQDVVERNPNGMPQDEALAWFKAIASAVNYLHDHGIVHRDLKPGNIFNDQGTVKIGDYGLSKFISVSRRSGQTESVGTFHYMAPEIGKGRYGREIDVYALGIILFEMLTGRVPFEGESSQEIIMKHLTASPDLGNLGEPFRSVVSSALEKDPEKRTSSAEEMLQQLGLKETTGFVATLDSRRPVESPSPAPRPTPPPEPRPQPQATYQPGFGDDLQPINKGAFDDEPIAQAVGGAQQRFMRWWNHNATSMPVKIVVLVAVAFGILTNLHYIVPIGVILGVFYLAYLFVRLLMNSFQETPSGSSYPQTRSGRYHPQAMKRKHRAAEQGAWKPKRKDRERAALATRTVRQRMHELLGSLIASGLTAVVVSFVLLLITVGEKALTRSAILTFGPSFVFFTGVTVLASWTVIVTAKFWENRGGEHARRRLIMAILGASIGMLTWGASLMMFPHPLPAESVAGGWFTLGEPATVGGMMLFFGLSFLVPCWWKLADPLRSNWLSPATIGVYVAWAAVLSIFWPFVQPCGVMLIGAIATTVQFASPWLNQERRDQERRKYEQELKETTVSNVRS</sequence>
<feature type="transmembrane region" description="Helical" evidence="7">
    <location>
        <begin position="393"/>
        <end position="411"/>
    </location>
</feature>
<keyword evidence="3 9" id="KW-0418">Kinase</keyword>
<feature type="transmembrane region" description="Helical" evidence="7">
    <location>
        <begin position="623"/>
        <end position="641"/>
    </location>
</feature>
<protein>
    <submittedName>
        <fullName evidence="9">Serine/threonine protein kinase</fullName>
    </submittedName>
</protein>
<evidence type="ECO:0000259" key="8">
    <source>
        <dbReference type="PROSITE" id="PS50011"/>
    </source>
</evidence>
<feature type="region of interest" description="Disordered" evidence="6">
    <location>
        <begin position="302"/>
        <end position="342"/>
    </location>
</feature>
<dbReference type="InterPro" id="IPR011009">
    <property type="entry name" value="Kinase-like_dom_sf"/>
</dbReference>
<dbReference type="PANTHER" id="PTHR24348:SF22">
    <property type="entry name" value="NON-SPECIFIC SERINE_THREONINE PROTEIN KINASE"/>
    <property type="match status" value="1"/>
</dbReference>
<keyword evidence="7" id="KW-0472">Membrane</keyword>
<evidence type="ECO:0000256" key="7">
    <source>
        <dbReference type="SAM" id="Phobius"/>
    </source>
</evidence>
<dbReference type="Pfam" id="PF00069">
    <property type="entry name" value="Pkinase"/>
    <property type="match status" value="1"/>
</dbReference>
<dbReference type="InterPro" id="IPR000719">
    <property type="entry name" value="Prot_kinase_dom"/>
</dbReference>
<feature type="binding site" evidence="5">
    <location>
        <position position="74"/>
    </location>
    <ligand>
        <name>ATP</name>
        <dbReference type="ChEBI" id="CHEBI:30616"/>
    </ligand>
</feature>
<dbReference type="RefSeq" id="WP_114373292.1">
    <property type="nucleotide sequence ID" value="NZ_QPEX01000046.1"/>
</dbReference>
<evidence type="ECO:0000256" key="3">
    <source>
        <dbReference type="ARBA" id="ARBA00022777"/>
    </source>
</evidence>
<evidence type="ECO:0000256" key="1">
    <source>
        <dbReference type="ARBA" id="ARBA00022679"/>
    </source>
</evidence>
<reference evidence="9 10" key="1">
    <citation type="submission" date="2018-07" db="EMBL/GenBank/DDBJ databases">
        <title>Comparative genomes isolates from brazilian mangrove.</title>
        <authorList>
            <person name="De Araujo J.E."/>
            <person name="Taketani R.G."/>
            <person name="Silva M.C.P."/>
            <person name="Lourenco M.V."/>
            <person name="Oliveira V.M."/>
            <person name="Andreote F.D."/>
        </authorList>
    </citation>
    <scope>NUCLEOTIDE SEQUENCE [LARGE SCALE GENOMIC DNA]</scope>
    <source>
        <strain evidence="9 10">HEX PRIS-MGV</strain>
    </source>
</reference>
<dbReference type="InterPro" id="IPR045269">
    <property type="entry name" value="Atg1-like"/>
</dbReference>
<proteinExistence type="predicted"/>
<feature type="transmembrane region" description="Helical" evidence="7">
    <location>
        <begin position="590"/>
        <end position="611"/>
    </location>
</feature>
<evidence type="ECO:0000313" key="10">
    <source>
        <dbReference type="Proteomes" id="UP000253562"/>
    </source>
</evidence>
<dbReference type="PROSITE" id="PS00107">
    <property type="entry name" value="PROTEIN_KINASE_ATP"/>
    <property type="match status" value="1"/>
</dbReference>
<accession>A0A368KL49</accession>
<keyword evidence="9" id="KW-0723">Serine/threonine-protein kinase</keyword>